<evidence type="ECO:0000256" key="4">
    <source>
        <dbReference type="ARBA" id="ARBA00023235"/>
    </source>
</evidence>
<keyword evidence="3 5" id="KW-0697">Rotamase</keyword>
<dbReference type="InterPro" id="IPR001179">
    <property type="entry name" value="PPIase_FKBP_dom"/>
</dbReference>
<dbReference type="PANTHER" id="PTHR43811:SF19">
    <property type="entry name" value="39 KDA FK506-BINDING NUCLEAR PROTEIN"/>
    <property type="match status" value="1"/>
</dbReference>
<name>A0A512M420_9BACT</name>
<evidence type="ECO:0000256" key="6">
    <source>
        <dbReference type="RuleBase" id="RU003915"/>
    </source>
</evidence>
<evidence type="ECO:0000256" key="2">
    <source>
        <dbReference type="ARBA" id="ARBA00006577"/>
    </source>
</evidence>
<dbReference type="EC" id="5.2.1.8" evidence="6"/>
<feature type="region of interest" description="Disordered" evidence="7">
    <location>
        <begin position="20"/>
        <end position="51"/>
    </location>
</feature>
<accession>A0A512M420</accession>
<evidence type="ECO:0000256" key="3">
    <source>
        <dbReference type="ARBA" id="ARBA00023110"/>
    </source>
</evidence>
<comment type="catalytic activity">
    <reaction evidence="1 5 6">
        <text>[protein]-peptidylproline (omega=180) = [protein]-peptidylproline (omega=0)</text>
        <dbReference type="Rhea" id="RHEA:16237"/>
        <dbReference type="Rhea" id="RHEA-COMP:10747"/>
        <dbReference type="Rhea" id="RHEA-COMP:10748"/>
        <dbReference type="ChEBI" id="CHEBI:83833"/>
        <dbReference type="ChEBI" id="CHEBI:83834"/>
        <dbReference type="EC" id="5.2.1.8"/>
    </reaction>
</comment>
<reference evidence="9 10" key="1">
    <citation type="submission" date="2019-07" db="EMBL/GenBank/DDBJ databases">
        <title>Whole genome shotgun sequence of Brevifollis gellanilyticus NBRC 108608.</title>
        <authorList>
            <person name="Hosoyama A."/>
            <person name="Uohara A."/>
            <person name="Ohji S."/>
            <person name="Ichikawa N."/>
        </authorList>
    </citation>
    <scope>NUCLEOTIDE SEQUENCE [LARGE SCALE GENOMIC DNA]</scope>
    <source>
        <strain evidence="9 10">NBRC 108608</strain>
    </source>
</reference>
<evidence type="ECO:0000313" key="9">
    <source>
        <dbReference type="EMBL" id="GEP41061.1"/>
    </source>
</evidence>
<dbReference type="OrthoDB" id="9814548at2"/>
<dbReference type="Gene3D" id="3.10.50.40">
    <property type="match status" value="1"/>
</dbReference>
<proteinExistence type="inferred from homology"/>
<evidence type="ECO:0000256" key="7">
    <source>
        <dbReference type="SAM" id="MobiDB-lite"/>
    </source>
</evidence>
<gene>
    <name evidence="9" type="ORF">BGE01nite_03520</name>
</gene>
<dbReference type="GO" id="GO:0003755">
    <property type="term" value="F:peptidyl-prolyl cis-trans isomerase activity"/>
    <property type="evidence" value="ECO:0007669"/>
    <property type="project" value="UniProtKB-UniRule"/>
</dbReference>
<comment type="similarity">
    <text evidence="2 6">Belongs to the FKBP-type PPIase family.</text>
</comment>
<feature type="domain" description="PPIase FKBP-type" evidence="8">
    <location>
        <begin position="82"/>
        <end position="168"/>
    </location>
</feature>
<dbReference type="SUPFAM" id="SSF54534">
    <property type="entry name" value="FKBP-like"/>
    <property type="match status" value="1"/>
</dbReference>
<evidence type="ECO:0000256" key="1">
    <source>
        <dbReference type="ARBA" id="ARBA00000971"/>
    </source>
</evidence>
<dbReference type="InterPro" id="IPR046357">
    <property type="entry name" value="PPIase_dom_sf"/>
</dbReference>
<keyword evidence="4 5" id="KW-0413">Isomerase</keyword>
<dbReference type="PROSITE" id="PS50059">
    <property type="entry name" value="FKBP_PPIASE"/>
    <property type="match status" value="1"/>
</dbReference>
<organism evidence="9 10">
    <name type="scientific">Brevifollis gellanilyticus</name>
    <dbReference type="NCBI Taxonomy" id="748831"/>
    <lineage>
        <taxon>Bacteria</taxon>
        <taxon>Pseudomonadati</taxon>
        <taxon>Verrucomicrobiota</taxon>
        <taxon>Verrucomicrobiia</taxon>
        <taxon>Verrucomicrobiales</taxon>
        <taxon>Verrucomicrobiaceae</taxon>
    </lineage>
</organism>
<protein>
    <recommendedName>
        <fullName evidence="6">Peptidyl-prolyl cis-trans isomerase</fullName>
        <ecNumber evidence="6">5.2.1.8</ecNumber>
    </recommendedName>
</protein>
<evidence type="ECO:0000256" key="5">
    <source>
        <dbReference type="PROSITE-ProRule" id="PRU00277"/>
    </source>
</evidence>
<evidence type="ECO:0000313" key="10">
    <source>
        <dbReference type="Proteomes" id="UP000321577"/>
    </source>
</evidence>
<dbReference type="Proteomes" id="UP000321577">
    <property type="component" value="Unassembled WGS sequence"/>
</dbReference>
<feature type="compositionally biased region" description="Low complexity" evidence="7">
    <location>
        <begin position="42"/>
        <end position="51"/>
    </location>
</feature>
<evidence type="ECO:0000259" key="8">
    <source>
        <dbReference type="PROSITE" id="PS50059"/>
    </source>
</evidence>
<dbReference type="Pfam" id="PF00254">
    <property type="entry name" value="FKBP_C"/>
    <property type="match status" value="1"/>
</dbReference>
<dbReference type="PROSITE" id="PS51257">
    <property type="entry name" value="PROKAR_LIPOPROTEIN"/>
    <property type="match status" value="1"/>
</dbReference>
<dbReference type="AlphaFoldDB" id="A0A512M420"/>
<comment type="caution">
    <text evidence="9">The sequence shown here is derived from an EMBL/GenBank/DDBJ whole genome shotgun (WGS) entry which is preliminary data.</text>
</comment>
<dbReference type="FunFam" id="3.10.50.40:FF:000006">
    <property type="entry name" value="Peptidyl-prolyl cis-trans isomerase"/>
    <property type="match status" value="1"/>
</dbReference>
<dbReference type="RefSeq" id="WP_146848540.1">
    <property type="nucleotide sequence ID" value="NZ_BKAG01000002.1"/>
</dbReference>
<keyword evidence="10" id="KW-1185">Reference proteome</keyword>
<sequence>MKSLYPACLSAMLLMTSCDSTPKKKDAASTSDAVPLPSSALAQTPQPQAATVDANGITTTASGLRYKVLSSGPEGGRSPGRLDSVMVHYRGTLTDGTVFDSSYDRGQPATFGVGQVIPGWTEALQRMKPGDKWMIHIPARLGYGSQGAGAKIPPNSDLIFQVELLHVVSGF</sequence>
<dbReference type="PANTHER" id="PTHR43811">
    <property type="entry name" value="FKBP-TYPE PEPTIDYL-PROLYL CIS-TRANS ISOMERASE FKPA"/>
    <property type="match status" value="1"/>
</dbReference>
<dbReference type="EMBL" id="BKAG01000002">
    <property type="protein sequence ID" value="GEP41061.1"/>
    <property type="molecule type" value="Genomic_DNA"/>
</dbReference>